<comment type="subcellular location">
    <subcellularLocation>
        <location evidence="1">Membrane</location>
        <topology evidence="1">Multi-pass membrane protein</topology>
    </subcellularLocation>
</comment>
<feature type="transmembrane region" description="Helical" evidence="7">
    <location>
        <begin position="172"/>
        <end position="194"/>
    </location>
</feature>
<keyword evidence="5 7" id="KW-1133">Transmembrane helix</keyword>
<dbReference type="GO" id="GO:0006813">
    <property type="term" value="P:potassium ion transport"/>
    <property type="evidence" value="ECO:0007669"/>
    <property type="project" value="InterPro"/>
</dbReference>
<keyword evidence="6 7" id="KW-0472">Membrane</keyword>
<dbReference type="InterPro" id="IPR006037">
    <property type="entry name" value="RCK_C"/>
</dbReference>
<name>A0A9X1T6S8_9HYPH</name>
<dbReference type="SUPFAM" id="SSF116726">
    <property type="entry name" value="TrkA C-terminal domain-like"/>
    <property type="match status" value="2"/>
</dbReference>
<evidence type="ECO:0000256" key="6">
    <source>
        <dbReference type="ARBA" id="ARBA00023136"/>
    </source>
</evidence>
<gene>
    <name evidence="9" type="ORF">LZD57_19395</name>
</gene>
<evidence type="ECO:0000256" key="3">
    <source>
        <dbReference type="ARBA" id="ARBA00022692"/>
    </source>
</evidence>
<evidence type="ECO:0000313" key="10">
    <source>
        <dbReference type="Proteomes" id="UP001139035"/>
    </source>
</evidence>
<evidence type="ECO:0000256" key="4">
    <source>
        <dbReference type="ARBA" id="ARBA00022737"/>
    </source>
</evidence>
<evidence type="ECO:0000256" key="7">
    <source>
        <dbReference type="SAM" id="Phobius"/>
    </source>
</evidence>
<organism evidence="9 10">
    <name type="scientific">Jiella avicenniae</name>
    <dbReference type="NCBI Taxonomy" id="2907202"/>
    <lineage>
        <taxon>Bacteria</taxon>
        <taxon>Pseudomonadati</taxon>
        <taxon>Pseudomonadota</taxon>
        <taxon>Alphaproteobacteria</taxon>
        <taxon>Hyphomicrobiales</taxon>
        <taxon>Aurantimonadaceae</taxon>
        <taxon>Jiella</taxon>
    </lineage>
</organism>
<dbReference type="EMBL" id="JAJUWU010000021">
    <property type="protein sequence ID" value="MCE7030159.1"/>
    <property type="molecule type" value="Genomic_DNA"/>
</dbReference>
<feature type="transmembrane region" description="Helical" evidence="7">
    <location>
        <begin position="413"/>
        <end position="430"/>
    </location>
</feature>
<dbReference type="Proteomes" id="UP001139035">
    <property type="component" value="Unassembled WGS sequence"/>
</dbReference>
<evidence type="ECO:0000256" key="5">
    <source>
        <dbReference type="ARBA" id="ARBA00022989"/>
    </source>
</evidence>
<dbReference type="PANTHER" id="PTHR43652:SF2">
    <property type="entry name" value="BASIC AMINO ACID ANTIPORTER YFCC-RELATED"/>
    <property type="match status" value="1"/>
</dbReference>
<feature type="transmembrane region" description="Helical" evidence="7">
    <location>
        <begin position="28"/>
        <end position="46"/>
    </location>
</feature>
<dbReference type="InterPro" id="IPR036721">
    <property type="entry name" value="RCK_C_sf"/>
</dbReference>
<feature type="transmembrane region" description="Helical" evidence="7">
    <location>
        <begin position="437"/>
        <end position="455"/>
    </location>
</feature>
<dbReference type="GO" id="GO:0008324">
    <property type="term" value="F:monoatomic cation transmembrane transporter activity"/>
    <property type="evidence" value="ECO:0007669"/>
    <property type="project" value="InterPro"/>
</dbReference>
<proteinExistence type="predicted"/>
<sequence length="580" mass="59112">MTTEQAAVVVLMVALLAAFALDRFRIELVALCGLAVGAGLGLVPAGSVFSGFSSPAVLTVAEILIIVQLLVRSHLVDWLAEGLAKRLHTETAVLAAVCCLGAGLSVFMNNIGALALMLPLTFSLCHATGTRPGTVVMPLSFATLLGGTCSLVGTPANLVVSGFTRDAVAAPFGFFETATVGGAAAIAGVAYLCLFSGRILSERGLGAAKPDIAGPRHFVAEFRIPEGSSLVGLGLGEFEARMAGTVHSQLRDDRHVFGRREARRIFAGDVLLAETDVATAMELGRKGEAEMLPGRGAGAEREWIEAVVLPQSVVVGTAAGNIAAFERYGVDLVAVSPQARRIEGRLADVSLSVGDVFLLRGDPAAVREALAEVDCLAVTPRGFGAPEPEGWITVAAFAAAVAASALDLLTPEVAFGLAVLVLALAGVVRLRQAVADLNWPILIMLAAMIPLGTAVETTGAADVIAHGLLAASGASGPWGVALVVLAATILVTPFVNNVSAAVALAPVAIAMGRSAGVPIEPLLLLVAVGASLDFATPFGHHNNTLAMGIGGYRFGDFVRLGLPLTVLAGLAALAAAMLAG</sequence>
<keyword evidence="10" id="KW-1185">Reference proteome</keyword>
<dbReference type="InterPro" id="IPR051679">
    <property type="entry name" value="DASS-Related_Transporters"/>
</dbReference>
<dbReference type="InterPro" id="IPR004680">
    <property type="entry name" value="Cit_transptr-like_dom"/>
</dbReference>
<evidence type="ECO:0000256" key="1">
    <source>
        <dbReference type="ARBA" id="ARBA00004141"/>
    </source>
</evidence>
<evidence type="ECO:0000259" key="8">
    <source>
        <dbReference type="PROSITE" id="PS51202"/>
    </source>
</evidence>
<dbReference type="PROSITE" id="PS51202">
    <property type="entry name" value="RCK_C"/>
    <property type="match status" value="1"/>
</dbReference>
<feature type="transmembrane region" description="Helical" evidence="7">
    <location>
        <begin position="92"/>
        <end position="118"/>
    </location>
</feature>
<feature type="transmembrane region" description="Helical" evidence="7">
    <location>
        <begin position="52"/>
        <end position="71"/>
    </location>
</feature>
<evidence type="ECO:0000313" key="9">
    <source>
        <dbReference type="EMBL" id="MCE7030159.1"/>
    </source>
</evidence>
<accession>A0A9X1T6S8</accession>
<dbReference type="PANTHER" id="PTHR43652">
    <property type="entry name" value="BASIC AMINO ACID ANTIPORTER YFCC-RELATED"/>
    <property type="match status" value="1"/>
</dbReference>
<dbReference type="Pfam" id="PF03600">
    <property type="entry name" value="CitMHS"/>
    <property type="match status" value="1"/>
</dbReference>
<keyword evidence="3 7" id="KW-0812">Transmembrane</keyword>
<dbReference type="GO" id="GO:0005886">
    <property type="term" value="C:plasma membrane"/>
    <property type="evidence" value="ECO:0007669"/>
    <property type="project" value="TreeGrafter"/>
</dbReference>
<feature type="domain" description="RCK C-terminal" evidence="8">
    <location>
        <begin position="207"/>
        <end position="289"/>
    </location>
</feature>
<dbReference type="Gene3D" id="3.30.70.1450">
    <property type="entry name" value="Regulator of K+ conductance, C-terminal domain"/>
    <property type="match status" value="1"/>
</dbReference>
<reference evidence="9" key="1">
    <citation type="submission" date="2022-01" db="EMBL/GenBank/DDBJ databases">
        <title>Jiella avicenniae sp. nov., a novel endophytic bacterium isolated from bark of Avicennia marina.</title>
        <authorList>
            <person name="Tuo L."/>
        </authorList>
    </citation>
    <scope>NUCLEOTIDE SEQUENCE</scope>
    <source>
        <strain evidence="9">CBK1P-4</strain>
    </source>
</reference>
<dbReference type="AlphaFoldDB" id="A0A9X1T6S8"/>
<dbReference type="RefSeq" id="WP_233721237.1">
    <property type="nucleotide sequence ID" value="NZ_JAJUWU010000021.1"/>
</dbReference>
<feature type="transmembrane region" description="Helical" evidence="7">
    <location>
        <begin position="6"/>
        <end position="21"/>
    </location>
</feature>
<comment type="caution">
    <text evidence="9">The sequence shown here is derived from an EMBL/GenBank/DDBJ whole genome shotgun (WGS) entry which is preliminary data.</text>
</comment>
<evidence type="ECO:0000256" key="2">
    <source>
        <dbReference type="ARBA" id="ARBA00022448"/>
    </source>
</evidence>
<protein>
    <submittedName>
        <fullName evidence="9">Cation transporter</fullName>
    </submittedName>
</protein>
<feature type="transmembrane region" description="Helical" evidence="7">
    <location>
        <begin position="560"/>
        <end position="579"/>
    </location>
</feature>
<feature type="transmembrane region" description="Helical" evidence="7">
    <location>
        <begin position="478"/>
        <end position="510"/>
    </location>
</feature>
<keyword evidence="4" id="KW-0677">Repeat</keyword>
<keyword evidence="2" id="KW-0813">Transport</keyword>